<protein>
    <submittedName>
        <fullName evidence="1">Uncharacterized protein</fullName>
    </submittedName>
</protein>
<proteinExistence type="predicted"/>
<evidence type="ECO:0000313" key="1">
    <source>
        <dbReference type="EMBL" id="ALC06133.1"/>
    </source>
</evidence>
<sequence length="206" mass="22012">MEHVNATLIIMSGSPALIPEMAPADKAGARLLHATRRAVGECIDARDVELVGSQSDQWYTAHTGSLKAWGAPEIEVSGGHHLAEIVQRYVLGSFESRVANTRGKLGEINPFALTLVSVDGPTGLTARAPSALVPGAQEMDAWCRTMLQGSPGQVPSKKSLIDASVREPDLWLELATLAPHVIDAELVDADDTHGVGRYLARWTFGI</sequence>
<dbReference type="PATRIC" id="fig|931089.4.peg.1751"/>
<organism evidence="1 2">
    <name type="scientific">Corynebacterium deserti GIMN1.010</name>
    <dbReference type="NCBI Taxonomy" id="931089"/>
    <lineage>
        <taxon>Bacteria</taxon>
        <taxon>Bacillati</taxon>
        <taxon>Actinomycetota</taxon>
        <taxon>Actinomycetes</taxon>
        <taxon>Mycobacteriales</taxon>
        <taxon>Corynebacteriaceae</taxon>
        <taxon>Corynebacterium</taxon>
    </lineage>
</organism>
<dbReference type="OrthoDB" id="4774928at2"/>
<dbReference type="EMBL" id="CP009220">
    <property type="protein sequence ID" value="ALC06133.1"/>
    <property type="molecule type" value="Genomic_DNA"/>
</dbReference>
<keyword evidence="2" id="KW-1185">Reference proteome</keyword>
<dbReference type="RefSeq" id="WP_053545117.1">
    <property type="nucleotide sequence ID" value="NZ_CP009220.1"/>
</dbReference>
<dbReference type="KEGG" id="cdx:CDES_08705"/>
<dbReference type="Proteomes" id="UP000068067">
    <property type="component" value="Chromosome"/>
</dbReference>
<dbReference type="AlphaFoldDB" id="A0A0M3Q9T0"/>
<name>A0A0M3Q9T0_9CORY</name>
<reference evidence="1 2" key="1">
    <citation type="submission" date="2014-08" db="EMBL/GenBank/DDBJ databases">
        <title>Complete genome sequence of Corynebacterium deserti GIMN1.010 (=DSM 45689), isolated from desert sand in western China.</title>
        <authorList>
            <person name="Ruckert C."/>
            <person name="Albersmeier A."/>
            <person name="Kalinowski J."/>
        </authorList>
    </citation>
    <scope>NUCLEOTIDE SEQUENCE [LARGE SCALE GENOMIC DNA]</scope>
    <source>
        <strain evidence="1 2">GIMN1.010</strain>
    </source>
</reference>
<accession>A0A0M3Q9T0</accession>
<evidence type="ECO:0000313" key="2">
    <source>
        <dbReference type="Proteomes" id="UP000068067"/>
    </source>
</evidence>
<gene>
    <name evidence="1" type="ORF">CDES_08705</name>
</gene>
<dbReference type="STRING" id="931089.CDES_08705"/>